<dbReference type="PRINTS" id="PR00407">
    <property type="entry name" value="EUMOPTERIN"/>
</dbReference>
<dbReference type="EMBL" id="JAMYPJ010000020">
    <property type="protein sequence ID" value="MER8934421.1"/>
    <property type="molecule type" value="Genomic_DNA"/>
</dbReference>
<name>A0ABV1YGY6_9HYPH</name>
<proteinExistence type="predicted"/>
<comment type="caution">
    <text evidence="7">The sequence shown here is derived from an EMBL/GenBank/DDBJ whole genome shotgun (WGS) entry which is preliminary data.</text>
</comment>
<keyword evidence="3" id="KW-0479">Metal-binding</keyword>
<comment type="cofactor">
    <cofactor evidence="1">
        <name>Mo-molybdopterin</name>
        <dbReference type="ChEBI" id="CHEBI:71302"/>
    </cofactor>
</comment>
<protein>
    <submittedName>
        <fullName evidence="7">Sulfite oxidase</fullName>
    </submittedName>
</protein>
<dbReference type="InterPro" id="IPR006311">
    <property type="entry name" value="TAT_signal"/>
</dbReference>
<evidence type="ECO:0000256" key="1">
    <source>
        <dbReference type="ARBA" id="ARBA00001924"/>
    </source>
</evidence>
<evidence type="ECO:0000256" key="4">
    <source>
        <dbReference type="ARBA" id="ARBA00023002"/>
    </source>
</evidence>
<accession>A0ABV1YGY6</accession>
<dbReference type="RefSeq" id="WP_287273069.1">
    <property type="nucleotide sequence ID" value="NZ_JAMYMY010000023.1"/>
</dbReference>
<dbReference type="CDD" id="cd02110">
    <property type="entry name" value="SO_family_Moco_dimer"/>
    <property type="match status" value="1"/>
</dbReference>
<keyword evidence="2" id="KW-0500">Molybdenum</keyword>
<evidence type="ECO:0000256" key="2">
    <source>
        <dbReference type="ARBA" id="ARBA00022505"/>
    </source>
</evidence>
<feature type="domain" description="Moybdenum cofactor oxidoreductase dimerisation" evidence="6">
    <location>
        <begin position="283"/>
        <end position="359"/>
    </location>
</feature>
<evidence type="ECO:0000256" key="3">
    <source>
        <dbReference type="ARBA" id="ARBA00022723"/>
    </source>
</evidence>
<dbReference type="PANTHER" id="PTHR19372">
    <property type="entry name" value="SULFITE REDUCTASE"/>
    <property type="match status" value="1"/>
</dbReference>
<dbReference type="InterPro" id="IPR036374">
    <property type="entry name" value="OxRdtase_Mopterin-bd_sf"/>
</dbReference>
<dbReference type="InterPro" id="IPR000572">
    <property type="entry name" value="OxRdtase_Mopterin-bd_dom"/>
</dbReference>
<reference evidence="7 8" key="1">
    <citation type="journal article" date="2024" name="Proc. Natl. Acad. Sci. U.S.A.">
        <title>The evolutionary genomics of adaptation to stress in wild rhizobium bacteria.</title>
        <authorList>
            <person name="Kehlet-Delgado H."/>
            <person name="Montoya A.P."/>
            <person name="Jensen K.T."/>
            <person name="Wendlandt C.E."/>
            <person name="Dexheimer C."/>
            <person name="Roberts M."/>
            <person name="Torres Martinez L."/>
            <person name="Friesen M.L."/>
            <person name="Griffitts J.S."/>
            <person name="Porter S.S."/>
        </authorList>
    </citation>
    <scope>NUCLEOTIDE SEQUENCE [LARGE SCALE GENOMIC DNA]</scope>
    <source>
        <strain evidence="7 8">M0729</strain>
    </source>
</reference>
<dbReference type="PROSITE" id="PS51318">
    <property type="entry name" value="TAT"/>
    <property type="match status" value="1"/>
</dbReference>
<keyword evidence="4" id="KW-0560">Oxidoreductase</keyword>
<sequence>MHHLPRREFIGQGGAALAALAFFQSRVAHAFPTRAGEKVIKWLDQLPPNPVPEVIKNQLVWEDLDSWVTPNDRFFSIAHFNRPVIDESKWKLEISGLVNKPTALTLADIKARPRQEVTFTVECSGNTGLPFFNGGIGNARWAGTPLAPILKEAGVLDSGIEVVFWGADKGEIKRADDVKFTQNFARSMSLADAMDPKNILCYEMNGTPLPPDNGFPLRLIAPGWYGIANAKWLQRIDVRDQRFENRFMGRDYVTLREEDHNGETVWVETSVGRARLKSAPARVTHISNDYRIVGAAWGGPIDRVEVKVDDGPWMRATIDDTDKADFAWKMWSVDWAKPSAGEHTVTSRAVSTGGQVQPAMDDPIIAKKHTYWESNGQVTRHVNIV</sequence>
<evidence type="ECO:0000313" key="7">
    <source>
        <dbReference type="EMBL" id="MER8934421.1"/>
    </source>
</evidence>
<dbReference type="SUPFAM" id="SSF56524">
    <property type="entry name" value="Oxidoreductase molybdopterin-binding domain"/>
    <property type="match status" value="1"/>
</dbReference>
<dbReference type="PANTHER" id="PTHR19372:SF7">
    <property type="entry name" value="SULFITE OXIDASE, MITOCHONDRIAL"/>
    <property type="match status" value="1"/>
</dbReference>
<gene>
    <name evidence="7" type="ORF">NKI33_15755</name>
</gene>
<dbReference type="SUPFAM" id="SSF81296">
    <property type="entry name" value="E set domains"/>
    <property type="match status" value="1"/>
</dbReference>
<dbReference type="Pfam" id="PF00174">
    <property type="entry name" value="Oxidored_molyb"/>
    <property type="match status" value="1"/>
</dbReference>
<evidence type="ECO:0000259" key="5">
    <source>
        <dbReference type="Pfam" id="PF00174"/>
    </source>
</evidence>
<dbReference type="InterPro" id="IPR014756">
    <property type="entry name" value="Ig_E-set"/>
</dbReference>
<dbReference type="Pfam" id="PF03404">
    <property type="entry name" value="Mo-co_dimer"/>
    <property type="match status" value="1"/>
</dbReference>
<dbReference type="InterPro" id="IPR005066">
    <property type="entry name" value="MoCF_OxRdtse_dimer"/>
</dbReference>
<organism evidence="7 8">
    <name type="scientific">Mesorhizobium opportunistum</name>
    <dbReference type="NCBI Taxonomy" id="593909"/>
    <lineage>
        <taxon>Bacteria</taxon>
        <taxon>Pseudomonadati</taxon>
        <taxon>Pseudomonadota</taxon>
        <taxon>Alphaproteobacteria</taxon>
        <taxon>Hyphomicrobiales</taxon>
        <taxon>Phyllobacteriaceae</taxon>
        <taxon>Mesorhizobium</taxon>
    </lineage>
</organism>
<dbReference type="Gene3D" id="2.60.40.650">
    <property type="match status" value="1"/>
</dbReference>
<evidence type="ECO:0000259" key="6">
    <source>
        <dbReference type="Pfam" id="PF03404"/>
    </source>
</evidence>
<dbReference type="Proteomes" id="UP001464387">
    <property type="component" value="Unassembled WGS sequence"/>
</dbReference>
<feature type="domain" description="Oxidoreductase molybdopterin-binding" evidence="5">
    <location>
        <begin position="79"/>
        <end position="245"/>
    </location>
</feature>
<evidence type="ECO:0000313" key="8">
    <source>
        <dbReference type="Proteomes" id="UP001464387"/>
    </source>
</evidence>
<keyword evidence="8" id="KW-1185">Reference proteome</keyword>
<dbReference type="Gene3D" id="3.90.420.10">
    <property type="entry name" value="Oxidoreductase, molybdopterin-binding domain"/>
    <property type="match status" value="1"/>
</dbReference>
<dbReference type="InterPro" id="IPR008335">
    <property type="entry name" value="Mopterin_OxRdtase_euk"/>
</dbReference>